<dbReference type="OrthoDB" id="2884376at2"/>
<protein>
    <submittedName>
        <fullName evidence="2">Uncharacterized protein</fullName>
    </submittedName>
</protein>
<dbReference type="RefSeq" id="WP_117325545.1">
    <property type="nucleotide sequence ID" value="NZ_QVTE01000011.1"/>
</dbReference>
<evidence type="ECO:0000256" key="1">
    <source>
        <dbReference type="SAM" id="MobiDB-lite"/>
    </source>
</evidence>
<comment type="caution">
    <text evidence="2">The sequence shown here is derived from an EMBL/GenBank/DDBJ whole genome shotgun (WGS) entry which is preliminary data.</text>
</comment>
<evidence type="ECO:0000313" key="2">
    <source>
        <dbReference type="EMBL" id="RFU70807.1"/>
    </source>
</evidence>
<feature type="region of interest" description="Disordered" evidence="1">
    <location>
        <begin position="44"/>
        <end position="64"/>
    </location>
</feature>
<dbReference type="Proteomes" id="UP000264541">
    <property type="component" value="Unassembled WGS sequence"/>
</dbReference>
<proteinExistence type="predicted"/>
<dbReference type="AlphaFoldDB" id="A0A372LSB3"/>
<keyword evidence="3" id="KW-1185">Reference proteome</keyword>
<evidence type="ECO:0000313" key="3">
    <source>
        <dbReference type="Proteomes" id="UP000264541"/>
    </source>
</evidence>
<gene>
    <name evidence="2" type="ORF">D0469_05000</name>
</gene>
<feature type="region of interest" description="Disordered" evidence="1">
    <location>
        <begin position="1"/>
        <end position="20"/>
    </location>
</feature>
<name>A0A372LSB3_9BACI</name>
<reference evidence="2 3" key="1">
    <citation type="submission" date="2018-08" db="EMBL/GenBank/DDBJ databases">
        <title>Bacillus chawlae sp. nov., Bacillus glennii sp. nov., and Bacillus saganii sp. nov. Isolated from the Vehicle Assembly Building at Kennedy Space Center where the Viking Spacecraft were Assembled.</title>
        <authorList>
            <person name="Seuylemezian A."/>
            <person name="Vaishampayan P."/>
        </authorList>
    </citation>
    <scope>NUCLEOTIDE SEQUENCE [LARGE SCALE GENOMIC DNA]</scope>
    <source>
        <strain evidence="2 3">V47-23a</strain>
    </source>
</reference>
<organism evidence="2 3">
    <name type="scientific">Peribacillus saganii</name>
    <dbReference type="NCBI Taxonomy" id="2303992"/>
    <lineage>
        <taxon>Bacteria</taxon>
        <taxon>Bacillati</taxon>
        <taxon>Bacillota</taxon>
        <taxon>Bacilli</taxon>
        <taxon>Bacillales</taxon>
        <taxon>Bacillaceae</taxon>
        <taxon>Peribacillus</taxon>
    </lineage>
</organism>
<accession>A0A372LSB3</accession>
<dbReference type="EMBL" id="QVTE01000011">
    <property type="protein sequence ID" value="RFU70807.1"/>
    <property type="molecule type" value="Genomic_DNA"/>
</dbReference>
<sequence length="64" mass="7373">MEKGRPSFMDSPYFVDEPGNWHLKPEAPEELQKEFEAYMHDAEAENAPGTLDGVRIPYPYSKND</sequence>